<dbReference type="InterPro" id="IPR001915">
    <property type="entry name" value="Peptidase_M48"/>
</dbReference>
<evidence type="ECO:0000256" key="4">
    <source>
        <dbReference type="ARBA" id="ARBA00022723"/>
    </source>
</evidence>
<dbReference type="Pfam" id="PF01435">
    <property type="entry name" value="Peptidase_M48"/>
    <property type="match status" value="1"/>
</dbReference>
<evidence type="ECO:0000313" key="13">
    <source>
        <dbReference type="EMBL" id="MFC5456242.1"/>
    </source>
</evidence>
<feature type="domain" description="Peptidase M48" evidence="12">
    <location>
        <begin position="183"/>
        <end position="353"/>
    </location>
</feature>
<keyword evidence="3 11" id="KW-0812">Transmembrane</keyword>
<evidence type="ECO:0000256" key="6">
    <source>
        <dbReference type="ARBA" id="ARBA00022833"/>
    </source>
</evidence>
<dbReference type="RefSeq" id="WP_377168292.1">
    <property type="nucleotide sequence ID" value="NZ_JBHSMQ010000005.1"/>
</dbReference>
<evidence type="ECO:0000256" key="9">
    <source>
        <dbReference type="ARBA" id="ARBA00023136"/>
    </source>
</evidence>
<reference evidence="14" key="1">
    <citation type="journal article" date="2019" name="Int. J. Syst. Evol. Microbiol.">
        <title>The Global Catalogue of Microorganisms (GCM) 10K type strain sequencing project: providing services to taxonomists for standard genome sequencing and annotation.</title>
        <authorList>
            <consortium name="The Broad Institute Genomics Platform"/>
            <consortium name="The Broad Institute Genome Sequencing Center for Infectious Disease"/>
            <person name="Wu L."/>
            <person name="Ma J."/>
        </authorList>
    </citation>
    <scope>NUCLEOTIDE SEQUENCE [LARGE SCALE GENOMIC DNA]</scope>
    <source>
        <strain evidence="14">CGMCC 4.1469</strain>
    </source>
</reference>
<organism evidence="13 14">
    <name type="scientific">Prosthecobacter fluviatilis</name>
    <dbReference type="NCBI Taxonomy" id="445931"/>
    <lineage>
        <taxon>Bacteria</taxon>
        <taxon>Pseudomonadati</taxon>
        <taxon>Verrucomicrobiota</taxon>
        <taxon>Verrucomicrobiia</taxon>
        <taxon>Verrucomicrobiales</taxon>
        <taxon>Verrucomicrobiaceae</taxon>
        <taxon>Prosthecobacter</taxon>
    </lineage>
</organism>
<dbReference type="GO" id="GO:0008237">
    <property type="term" value="F:metallopeptidase activity"/>
    <property type="evidence" value="ECO:0007669"/>
    <property type="project" value="UniProtKB-KW"/>
</dbReference>
<evidence type="ECO:0000313" key="14">
    <source>
        <dbReference type="Proteomes" id="UP001596052"/>
    </source>
</evidence>
<gene>
    <name evidence="13" type="ORF">ACFQDI_15365</name>
</gene>
<dbReference type="PANTHER" id="PTHR43221:SF2">
    <property type="entry name" value="PROTEASE HTPX HOMOLOG"/>
    <property type="match status" value="1"/>
</dbReference>
<dbReference type="EMBL" id="JBHSMQ010000005">
    <property type="protein sequence ID" value="MFC5456242.1"/>
    <property type="molecule type" value="Genomic_DNA"/>
</dbReference>
<feature type="transmembrane region" description="Helical" evidence="11">
    <location>
        <begin position="370"/>
        <end position="390"/>
    </location>
</feature>
<sequence length="413" mass="46314">MLFRFDARMDLKWQIFLCTAAGMALLTTVVMHLALIPWRRSAGCHWTERARLLWPARRVSVALVFACSLSGGFLGGVDRASWLVNSCSVAGLVCGFLAGTFFFTRAIEPRYRFLTWLGETFWMALVQFGIYGILLGLMWSMPNAVGPAEWLRFAVGLVGVLVIATGVWLPLLKLFPHKRKPEEERLEALVREVSVQTGLTPRWIFFSKSPKAFAGALVHLRSLVLTSRLMEILNDEELRAVLHHEVAHLREGFGVKLSRLLPIVGISALAFMNPVEHVYGLNGIVLLFLCPVLCARLARAIARRMEHRADDAAIQGADPVQYARALEKLYEANQMPAVMRSNSMVHPHLYDRMLAAGVTPDYARPERPGIMAWPGWVVLLMPVAMMVLMLTQIPTNAPRSSKARAEPRLENHR</sequence>
<feature type="transmembrane region" description="Helical" evidence="11">
    <location>
        <begin position="59"/>
        <end position="77"/>
    </location>
</feature>
<feature type="transmembrane region" description="Helical" evidence="11">
    <location>
        <begin position="13"/>
        <end position="38"/>
    </location>
</feature>
<dbReference type="CDD" id="cd07329">
    <property type="entry name" value="M56_like"/>
    <property type="match status" value="1"/>
</dbReference>
<evidence type="ECO:0000256" key="10">
    <source>
        <dbReference type="RuleBase" id="RU003983"/>
    </source>
</evidence>
<evidence type="ECO:0000256" key="7">
    <source>
        <dbReference type="ARBA" id="ARBA00022989"/>
    </source>
</evidence>
<keyword evidence="1" id="KW-1003">Cell membrane</keyword>
<keyword evidence="6 10" id="KW-0862">Zinc</keyword>
<feature type="transmembrane region" description="Helical" evidence="11">
    <location>
        <begin position="83"/>
        <end position="104"/>
    </location>
</feature>
<name>A0ABW0KU85_9BACT</name>
<evidence type="ECO:0000259" key="12">
    <source>
        <dbReference type="Pfam" id="PF01435"/>
    </source>
</evidence>
<dbReference type="PANTHER" id="PTHR43221">
    <property type="entry name" value="PROTEASE HTPX"/>
    <property type="match status" value="1"/>
</dbReference>
<protein>
    <submittedName>
        <fullName evidence="13">M48 family metalloprotease</fullName>
        <ecNumber evidence="13">3.4.24.-</ecNumber>
    </submittedName>
</protein>
<evidence type="ECO:0000256" key="3">
    <source>
        <dbReference type="ARBA" id="ARBA00022692"/>
    </source>
</evidence>
<evidence type="ECO:0000256" key="2">
    <source>
        <dbReference type="ARBA" id="ARBA00022670"/>
    </source>
</evidence>
<dbReference type="EC" id="3.4.24.-" evidence="13"/>
<evidence type="ECO:0000256" key="5">
    <source>
        <dbReference type="ARBA" id="ARBA00022801"/>
    </source>
</evidence>
<dbReference type="Gene3D" id="3.30.2010.10">
    <property type="entry name" value="Metalloproteases ('zincins'), catalytic domain"/>
    <property type="match status" value="1"/>
</dbReference>
<accession>A0ABW0KU85</accession>
<evidence type="ECO:0000256" key="1">
    <source>
        <dbReference type="ARBA" id="ARBA00022475"/>
    </source>
</evidence>
<comment type="caution">
    <text evidence="13">The sequence shown here is derived from an EMBL/GenBank/DDBJ whole genome shotgun (WGS) entry which is preliminary data.</text>
</comment>
<feature type="transmembrane region" description="Helical" evidence="11">
    <location>
        <begin position="150"/>
        <end position="171"/>
    </location>
</feature>
<keyword evidence="5 10" id="KW-0378">Hydrolase</keyword>
<keyword evidence="14" id="KW-1185">Reference proteome</keyword>
<evidence type="ECO:0000256" key="8">
    <source>
        <dbReference type="ARBA" id="ARBA00023049"/>
    </source>
</evidence>
<keyword evidence="2 10" id="KW-0645">Protease</keyword>
<comment type="cofactor">
    <cofactor evidence="10">
        <name>Zn(2+)</name>
        <dbReference type="ChEBI" id="CHEBI:29105"/>
    </cofactor>
    <text evidence="10">Binds 1 zinc ion per subunit.</text>
</comment>
<feature type="transmembrane region" description="Helical" evidence="11">
    <location>
        <begin position="116"/>
        <end position="138"/>
    </location>
</feature>
<keyword evidence="4" id="KW-0479">Metal-binding</keyword>
<proteinExistence type="inferred from homology"/>
<dbReference type="Proteomes" id="UP001596052">
    <property type="component" value="Unassembled WGS sequence"/>
</dbReference>
<dbReference type="InterPro" id="IPR050083">
    <property type="entry name" value="HtpX_protease"/>
</dbReference>
<evidence type="ECO:0000256" key="11">
    <source>
        <dbReference type="SAM" id="Phobius"/>
    </source>
</evidence>
<keyword evidence="7 11" id="KW-1133">Transmembrane helix</keyword>
<comment type="similarity">
    <text evidence="10">Belongs to the peptidase M48 family.</text>
</comment>
<keyword evidence="9 11" id="KW-0472">Membrane</keyword>
<feature type="transmembrane region" description="Helical" evidence="11">
    <location>
        <begin position="278"/>
        <end position="298"/>
    </location>
</feature>
<keyword evidence="8 10" id="KW-0482">Metalloprotease</keyword>